<sequence>MIGTRSPAVEGAHAYKDSDLLSSTTDCIQLSSKDENCVTEAIKVLQQTLKKSTVNSGTSTTSTDEATDSGIAVEHLADFSHGLMPGEARYIVYRYLKANDMNIPRALESMTRSTERRKKQSINKMALFPCLIPMKGFDQRSICDELGLPFINNISTSMRCLDAEGRLQLEREQLNDCNVHHEELYANLMTPEGTAMSGPTNRELSDRLSSESSESRSPAASSSVLTADRANGKSTLERDDSAETQRAVESENGHSPSSERRGKGNGSKHSGSMWRSLLSLIPFDRFKSTTRSPNSSISPLQRRSSMATETRRHSRFHSILSLSSGRSDGEEEQLETAGLNEMEFLNTAGAAVPPPETPNTLYADCLNFHGILEPIVAVITKHVPFAFHYWDLEGHPAMYCRLGGMDSKKLMQELFGLTPIDAEPRALAVLFNTYALLVVEQLIRYCNRRNRGSDEGCNALLSPPQRESGEDQDRASSSPLSTGSLGQKKPRVGSCIIVIDCAGLKVRRCLYKPLFVMVRSIVRMNTYHFPELVHHVYVTNCTNVVSWSYLMWRGILAKTTRAKVTFCSKHNTAATLCENISRSFVPQELGGECQCPGGCIPSVAVSFSGANSSPLSRSNLDVQSSPSTQIGESSTDQATQWFGEEALVPRHLLCTAKRLVLKARESRKLSFAMNEGSEIIWEFAVKHRRDVTFSAVFISADNDGAMLSLVPRRRVQNEAGHYICSSIGTAIFEWSNKHSFFSRCQLSLKVYHEDVSVASV</sequence>
<dbReference type="PANTHER" id="PTHR23324:SF83">
    <property type="entry name" value="SEC14-LIKE PROTEIN 2"/>
    <property type="match status" value="1"/>
</dbReference>
<dbReference type="VEuPathDB" id="TriTrypDB:LPAL13_320018900"/>
<protein>
    <recommendedName>
        <fullName evidence="2">CRAL-TRIO domain-containing protein</fullName>
    </recommendedName>
</protein>
<proteinExistence type="predicted"/>
<gene>
    <name evidence="3" type="ORF">LPMP_321350</name>
</gene>
<dbReference type="Proteomes" id="UP000063063">
    <property type="component" value="Chromosome 32"/>
</dbReference>
<dbReference type="AlphaFoldDB" id="A0A088RYJ6"/>
<dbReference type="VEuPathDB" id="TriTrypDB:LPMP_321350"/>
<feature type="region of interest" description="Disordered" evidence="1">
    <location>
        <begin position="188"/>
        <end position="271"/>
    </location>
</feature>
<reference evidence="3 4" key="1">
    <citation type="journal article" date="2015" name="Sci. Rep.">
        <title>The genome of Leishmania panamensis: insights into genomics of the L. (Viannia) subgenus.</title>
        <authorList>
            <person name="Llanes A."/>
            <person name="Restrepo C.M."/>
            <person name="Vecchio G.D."/>
            <person name="Anguizola F.J."/>
            <person name="Lleonart R."/>
        </authorList>
    </citation>
    <scope>NUCLEOTIDE SEQUENCE [LARGE SCALE GENOMIC DNA]</scope>
    <source>
        <strain evidence="3 4">MHOM/PA/94/PSC-1</strain>
    </source>
</reference>
<evidence type="ECO:0000313" key="4">
    <source>
        <dbReference type="Proteomes" id="UP000063063"/>
    </source>
</evidence>
<feature type="domain" description="CRAL-TRIO" evidence="2">
    <location>
        <begin position="375"/>
        <end position="597"/>
    </location>
</feature>
<dbReference type="InterPro" id="IPR001251">
    <property type="entry name" value="CRAL-TRIO_dom"/>
</dbReference>
<dbReference type="PROSITE" id="PS50191">
    <property type="entry name" value="CRAL_TRIO"/>
    <property type="match status" value="1"/>
</dbReference>
<feature type="region of interest" description="Disordered" evidence="1">
    <location>
        <begin position="456"/>
        <end position="488"/>
    </location>
</feature>
<dbReference type="eggNOG" id="KOG1471">
    <property type="taxonomic scope" value="Eukaryota"/>
</dbReference>
<dbReference type="InterPro" id="IPR036865">
    <property type="entry name" value="CRAL-TRIO_dom_sf"/>
</dbReference>
<feature type="compositionally biased region" description="Low complexity" evidence="1">
    <location>
        <begin position="210"/>
        <end position="223"/>
    </location>
</feature>
<dbReference type="PANTHER" id="PTHR23324">
    <property type="entry name" value="SEC14 RELATED PROTEIN"/>
    <property type="match status" value="1"/>
</dbReference>
<dbReference type="CDD" id="cd00170">
    <property type="entry name" value="SEC14"/>
    <property type="match status" value="1"/>
</dbReference>
<evidence type="ECO:0000256" key="1">
    <source>
        <dbReference type="SAM" id="MobiDB-lite"/>
    </source>
</evidence>
<dbReference type="Pfam" id="PF00650">
    <property type="entry name" value="CRAL_TRIO"/>
    <property type="match status" value="1"/>
</dbReference>
<feature type="compositionally biased region" description="Polar residues" evidence="1">
    <location>
        <begin position="475"/>
        <end position="485"/>
    </location>
</feature>
<dbReference type="Gene3D" id="2.60.120.680">
    <property type="entry name" value="GOLD domain"/>
    <property type="match status" value="1"/>
</dbReference>
<dbReference type="GeneID" id="22577876"/>
<dbReference type="Gene3D" id="3.40.525.10">
    <property type="entry name" value="CRAL-TRIO lipid binding domain"/>
    <property type="match status" value="1"/>
</dbReference>
<dbReference type="OrthoDB" id="1434354at2759"/>
<keyword evidence="4" id="KW-1185">Reference proteome</keyword>
<dbReference type="SUPFAM" id="SSF52087">
    <property type="entry name" value="CRAL/TRIO domain"/>
    <property type="match status" value="1"/>
</dbReference>
<accession>A0A088RYJ6</accession>
<dbReference type="InterPro" id="IPR051064">
    <property type="entry name" value="SEC14/CRAL-TRIO_domain"/>
</dbReference>
<evidence type="ECO:0000259" key="2">
    <source>
        <dbReference type="PROSITE" id="PS50191"/>
    </source>
</evidence>
<dbReference type="SUPFAM" id="SSF101576">
    <property type="entry name" value="Supernatant protein factor (SPF), C-terminal domain"/>
    <property type="match status" value="1"/>
</dbReference>
<dbReference type="GO" id="GO:0005737">
    <property type="term" value="C:cytoplasm"/>
    <property type="evidence" value="ECO:0007669"/>
    <property type="project" value="TreeGrafter"/>
</dbReference>
<feature type="compositionally biased region" description="Polar residues" evidence="1">
    <location>
        <begin position="289"/>
        <end position="308"/>
    </location>
</feature>
<evidence type="ECO:0000313" key="3">
    <source>
        <dbReference type="EMBL" id="AIO01021.1"/>
    </source>
</evidence>
<dbReference type="InterPro" id="IPR036598">
    <property type="entry name" value="GOLD_dom_sf"/>
</dbReference>
<name>A0A088RYJ6_LEIPA</name>
<dbReference type="EMBL" id="CP009401">
    <property type="protein sequence ID" value="AIO01021.1"/>
    <property type="molecule type" value="Genomic_DNA"/>
</dbReference>
<feature type="region of interest" description="Disordered" evidence="1">
    <location>
        <begin position="288"/>
        <end position="315"/>
    </location>
</feature>
<feature type="region of interest" description="Disordered" evidence="1">
    <location>
        <begin position="616"/>
        <end position="635"/>
    </location>
</feature>
<organism evidence="3 4">
    <name type="scientific">Leishmania panamensis</name>
    <dbReference type="NCBI Taxonomy" id="5679"/>
    <lineage>
        <taxon>Eukaryota</taxon>
        <taxon>Discoba</taxon>
        <taxon>Euglenozoa</taxon>
        <taxon>Kinetoplastea</taxon>
        <taxon>Metakinetoplastina</taxon>
        <taxon>Trypanosomatida</taxon>
        <taxon>Trypanosomatidae</taxon>
        <taxon>Leishmaniinae</taxon>
        <taxon>Leishmania</taxon>
        <taxon>Leishmania guyanensis species complex</taxon>
    </lineage>
</organism>
<feature type="compositionally biased region" description="Basic and acidic residues" evidence="1">
    <location>
        <begin position="235"/>
        <end position="262"/>
    </location>
</feature>
<dbReference type="KEGG" id="lpan:LPMP_321350"/>
<dbReference type="RefSeq" id="XP_010701821.1">
    <property type="nucleotide sequence ID" value="XM_010703519.1"/>
</dbReference>